<comment type="caution">
    <text evidence="7">The sequence shown here is derived from an EMBL/GenBank/DDBJ whole genome shotgun (WGS) entry which is preliminary data.</text>
</comment>
<dbReference type="PANTHER" id="PTHR23503">
    <property type="entry name" value="SOLUTE CARRIER FAMILY 2"/>
    <property type="match status" value="1"/>
</dbReference>
<dbReference type="Pfam" id="PF00083">
    <property type="entry name" value="Sugar_tr"/>
    <property type="match status" value="1"/>
</dbReference>
<feature type="transmembrane region" description="Helical" evidence="6">
    <location>
        <begin position="97"/>
        <end position="121"/>
    </location>
</feature>
<gene>
    <name evidence="7" type="ORF">BV898_14378</name>
</gene>
<evidence type="ECO:0000256" key="4">
    <source>
        <dbReference type="ARBA" id="ARBA00022989"/>
    </source>
</evidence>
<keyword evidence="2" id="KW-0813">Transport</keyword>
<dbReference type="GO" id="GO:0016020">
    <property type="term" value="C:membrane"/>
    <property type="evidence" value="ECO:0007669"/>
    <property type="project" value="UniProtKB-SubCell"/>
</dbReference>
<feature type="transmembrane region" description="Helical" evidence="6">
    <location>
        <begin position="16"/>
        <end position="36"/>
    </location>
</feature>
<sequence length="141" mass="15248">MKDPKGTGTSQSAKPTLWLAFSVFSAAFGSSFLFGYNIGVMNAPQNIIGLWIRRTKCISNGGTPEPDDGTGEALWCRKLNEQDEAVMFVKNVELNTLWAMINAFIPGGAILGAVASSFIVGRFGPKRSMIMNNTLALLRQS</sequence>
<evidence type="ECO:0000256" key="3">
    <source>
        <dbReference type="ARBA" id="ARBA00022692"/>
    </source>
</evidence>
<dbReference type="InterPro" id="IPR045263">
    <property type="entry name" value="GLUT"/>
</dbReference>
<name>A0A9X6N9E6_HYPEX</name>
<evidence type="ECO:0000313" key="7">
    <source>
        <dbReference type="EMBL" id="OWA49840.1"/>
    </source>
</evidence>
<evidence type="ECO:0000256" key="5">
    <source>
        <dbReference type="ARBA" id="ARBA00023136"/>
    </source>
</evidence>
<comment type="subcellular location">
    <subcellularLocation>
        <location evidence="1">Membrane</location>
    </subcellularLocation>
</comment>
<dbReference type="InterPro" id="IPR005828">
    <property type="entry name" value="MFS_sugar_transport-like"/>
</dbReference>
<proteinExistence type="predicted"/>
<dbReference type="AlphaFoldDB" id="A0A9X6N9E6"/>
<accession>A0A9X6N9E6</accession>
<dbReference type="OrthoDB" id="8932112at2759"/>
<evidence type="ECO:0000256" key="1">
    <source>
        <dbReference type="ARBA" id="ARBA00004370"/>
    </source>
</evidence>
<protein>
    <submittedName>
        <fullName evidence="7">Uncharacterized protein</fullName>
    </submittedName>
</protein>
<dbReference type="GO" id="GO:0015149">
    <property type="term" value="F:hexose transmembrane transporter activity"/>
    <property type="evidence" value="ECO:0007669"/>
    <property type="project" value="TreeGrafter"/>
</dbReference>
<keyword evidence="8" id="KW-1185">Reference proteome</keyword>
<evidence type="ECO:0000313" key="8">
    <source>
        <dbReference type="Proteomes" id="UP000192578"/>
    </source>
</evidence>
<organism evidence="7 8">
    <name type="scientific">Hypsibius exemplaris</name>
    <name type="common">Freshwater tardigrade</name>
    <dbReference type="NCBI Taxonomy" id="2072580"/>
    <lineage>
        <taxon>Eukaryota</taxon>
        <taxon>Metazoa</taxon>
        <taxon>Ecdysozoa</taxon>
        <taxon>Tardigrada</taxon>
        <taxon>Eutardigrada</taxon>
        <taxon>Parachela</taxon>
        <taxon>Hypsibioidea</taxon>
        <taxon>Hypsibiidae</taxon>
        <taxon>Hypsibius</taxon>
    </lineage>
</organism>
<dbReference type="PANTHER" id="PTHR23503:SF8">
    <property type="entry name" value="FACILITATED GLUCOSE TRANSPORTER PROTEIN 1"/>
    <property type="match status" value="1"/>
</dbReference>
<dbReference type="EMBL" id="MTYJ01000175">
    <property type="protein sequence ID" value="OWA49840.1"/>
    <property type="molecule type" value="Genomic_DNA"/>
</dbReference>
<keyword evidence="3 6" id="KW-0812">Transmembrane</keyword>
<evidence type="ECO:0000256" key="2">
    <source>
        <dbReference type="ARBA" id="ARBA00022448"/>
    </source>
</evidence>
<dbReference type="InterPro" id="IPR036259">
    <property type="entry name" value="MFS_trans_sf"/>
</dbReference>
<keyword evidence="4 6" id="KW-1133">Transmembrane helix</keyword>
<dbReference type="Gene3D" id="1.20.1250.20">
    <property type="entry name" value="MFS general substrate transporter like domains"/>
    <property type="match status" value="1"/>
</dbReference>
<evidence type="ECO:0000256" key="6">
    <source>
        <dbReference type="SAM" id="Phobius"/>
    </source>
</evidence>
<dbReference type="Proteomes" id="UP000192578">
    <property type="component" value="Unassembled WGS sequence"/>
</dbReference>
<keyword evidence="5 6" id="KW-0472">Membrane</keyword>
<reference evidence="8" key="1">
    <citation type="submission" date="2017-01" db="EMBL/GenBank/DDBJ databases">
        <title>Comparative genomics of anhydrobiosis in the tardigrade Hypsibius dujardini.</title>
        <authorList>
            <person name="Yoshida Y."/>
            <person name="Koutsovoulos G."/>
            <person name="Laetsch D."/>
            <person name="Stevens L."/>
            <person name="Kumar S."/>
            <person name="Horikawa D."/>
            <person name="Ishino K."/>
            <person name="Komine S."/>
            <person name="Tomita M."/>
            <person name="Blaxter M."/>
            <person name="Arakawa K."/>
        </authorList>
    </citation>
    <scope>NUCLEOTIDE SEQUENCE [LARGE SCALE GENOMIC DNA]</scope>
    <source>
        <strain evidence="8">Z151</strain>
    </source>
</reference>